<dbReference type="GO" id="GO:0016740">
    <property type="term" value="F:transferase activity"/>
    <property type="evidence" value="ECO:0007669"/>
    <property type="project" value="UniProtKB-KW"/>
</dbReference>
<dbReference type="EMBL" id="PGXC01000076">
    <property type="protein sequence ID" value="PKK88001.1"/>
    <property type="molecule type" value="Genomic_DNA"/>
</dbReference>
<protein>
    <submittedName>
        <fullName evidence="1">Nucleotidyl transferase AbiEii/AbiGii toxin family protein</fullName>
    </submittedName>
</protein>
<evidence type="ECO:0000313" key="1">
    <source>
        <dbReference type="EMBL" id="PKK88001.1"/>
    </source>
</evidence>
<keyword evidence="1" id="KW-0808">Transferase</keyword>
<name>A0A2N1PI27_9BACT</name>
<sequence>MSSTTMSLKARINNYAKKHGIAAQVVLQNYMFERFLERLSKSEHKDKFVIKGGLLIATIVGLDIRSTMDLDTTLRDVIFTEDQITQSVQSICSVALDDEVNFSVVSVTPIRKDDRYGGFCVRMDARYDTIITPLSIDISTGDVLTPSAVPYEFTGIFNESIRISIWGYNIETVMAEKVETILSRGIFSTRPRDYYDIYILGTTQKYDKALFWEALTATANHRESTSTLADKEAIFKNISKSRDLRERWTKYQSKFPYAYNITYEAIIEVLHSLLWPLTS</sequence>
<gene>
    <name evidence="1" type="ORF">CVV64_20720</name>
</gene>
<comment type="caution">
    <text evidence="1">The sequence shown here is derived from an EMBL/GenBank/DDBJ whole genome shotgun (WGS) entry which is preliminary data.</text>
</comment>
<dbReference type="Proteomes" id="UP000233256">
    <property type="component" value="Unassembled WGS sequence"/>
</dbReference>
<dbReference type="AlphaFoldDB" id="A0A2N1PI27"/>
<organism evidence="1 2">
    <name type="scientific">Candidatus Wallbacteria bacterium HGW-Wallbacteria-1</name>
    <dbReference type="NCBI Taxonomy" id="2013854"/>
    <lineage>
        <taxon>Bacteria</taxon>
        <taxon>Candidatus Walliibacteriota</taxon>
    </lineage>
</organism>
<dbReference type="InterPro" id="IPR014942">
    <property type="entry name" value="AbiEii"/>
</dbReference>
<reference evidence="1 2" key="1">
    <citation type="journal article" date="2017" name="ISME J.">
        <title>Potential for microbial H2 and metal transformations associated with novel bacteria and archaea in deep terrestrial subsurface sediments.</title>
        <authorList>
            <person name="Hernsdorf A.W."/>
            <person name="Amano Y."/>
            <person name="Miyakawa K."/>
            <person name="Ise K."/>
            <person name="Suzuki Y."/>
            <person name="Anantharaman K."/>
            <person name="Probst A."/>
            <person name="Burstein D."/>
            <person name="Thomas B.C."/>
            <person name="Banfield J.F."/>
        </authorList>
    </citation>
    <scope>NUCLEOTIDE SEQUENCE [LARGE SCALE GENOMIC DNA]</scope>
    <source>
        <strain evidence="1">HGW-Wallbacteria-1</strain>
    </source>
</reference>
<dbReference type="Pfam" id="PF08843">
    <property type="entry name" value="AbiEii"/>
    <property type="match status" value="1"/>
</dbReference>
<proteinExistence type="predicted"/>
<evidence type="ECO:0000313" key="2">
    <source>
        <dbReference type="Proteomes" id="UP000233256"/>
    </source>
</evidence>
<accession>A0A2N1PI27</accession>